<dbReference type="Proteomes" id="UP000745859">
    <property type="component" value="Unassembled WGS sequence"/>
</dbReference>
<evidence type="ECO:0000313" key="2">
    <source>
        <dbReference type="EMBL" id="NIJ45045.1"/>
    </source>
</evidence>
<dbReference type="EMBL" id="JAASQL010000001">
    <property type="protein sequence ID" value="NIJ45045.1"/>
    <property type="molecule type" value="Genomic_DNA"/>
</dbReference>
<keyword evidence="3" id="KW-1185">Reference proteome</keyword>
<dbReference type="RefSeq" id="WP_167186181.1">
    <property type="nucleotide sequence ID" value="NZ_JAASQL010000001.1"/>
</dbReference>
<proteinExistence type="predicted"/>
<comment type="caution">
    <text evidence="2">The sequence shown here is derived from an EMBL/GenBank/DDBJ whole genome shotgun (WGS) entry which is preliminary data.</text>
</comment>
<organism evidence="2 3">
    <name type="scientific">Wenyingzhuangia heitensis</name>
    <dbReference type="NCBI Taxonomy" id="1487859"/>
    <lineage>
        <taxon>Bacteria</taxon>
        <taxon>Pseudomonadati</taxon>
        <taxon>Bacteroidota</taxon>
        <taxon>Flavobacteriia</taxon>
        <taxon>Flavobacteriales</taxon>
        <taxon>Flavobacteriaceae</taxon>
        <taxon>Wenyingzhuangia</taxon>
    </lineage>
</organism>
<feature type="region of interest" description="Disordered" evidence="1">
    <location>
        <begin position="43"/>
        <end position="66"/>
    </location>
</feature>
<accession>A0ABX0U874</accession>
<evidence type="ECO:0000256" key="1">
    <source>
        <dbReference type="SAM" id="MobiDB-lite"/>
    </source>
</evidence>
<name>A0ABX0U874_9FLAO</name>
<evidence type="ECO:0000313" key="3">
    <source>
        <dbReference type="Proteomes" id="UP000745859"/>
    </source>
</evidence>
<protein>
    <recommendedName>
        <fullName evidence="4">Phage virion morphogenesis family protein</fullName>
    </recommendedName>
</protein>
<reference evidence="2 3" key="1">
    <citation type="submission" date="2020-03" db="EMBL/GenBank/DDBJ databases">
        <title>Genomic Encyclopedia of Type Strains, Phase IV (KMG-IV): sequencing the most valuable type-strain genomes for metagenomic binning, comparative biology and taxonomic classification.</title>
        <authorList>
            <person name="Goeker M."/>
        </authorList>
    </citation>
    <scope>NUCLEOTIDE SEQUENCE [LARGE SCALE GENOMIC DNA]</scope>
    <source>
        <strain evidence="2 3">DSM 101599</strain>
    </source>
</reference>
<evidence type="ECO:0008006" key="4">
    <source>
        <dbReference type="Google" id="ProtNLM"/>
    </source>
</evidence>
<sequence length="184" mass="21581">MDFKQISQQILKDANTELSQEFDRNFERKAFFDEAWKSDKYPNSKGSTLVRSGKGRRSIQNPTTTDTDITWSSNLPYMKIQNEGGEIEVTKKMKSFFWAMYYKVYGGIQFNVRKKAMANTQRNKRLSAEAQKWKAMAMQPVGTKMKIEQRQFIGEHPEVHRILKQVVDVNMKEVEQNLKNSLKR</sequence>
<gene>
    <name evidence="2" type="ORF">FHR24_001484</name>
</gene>